<keyword evidence="7 9" id="KW-1133">Transmembrane helix</keyword>
<dbReference type="PROSITE" id="PS01307">
    <property type="entry name" value="MOTA"/>
    <property type="match status" value="1"/>
</dbReference>
<dbReference type="Pfam" id="PF01618">
    <property type="entry name" value="MotA_ExbB"/>
    <property type="match status" value="1"/>
</dbReference>
<dbReference type="InterPro" id="IPR000540">
    <property type="entry name" value="Flag_MotA_CS"/>
</dbReference>
<feature type="domain" description="MotA/TolQ/ExbB proton channel" evidence="10">
    <location>
        <begin position="81"/>
        <end position="188"/>
    </location>
</feature>
<keyword evidence="6" id="KW-0283">Flagellar rotation</keyword>
<evidence type="ECO:0000256" key="9">
    <source>
        <dbReference type="SAM" id="Phobius"/>
    </source>
</evidence>
<dbReference type="EMBL" id="JAAVJH010000009">
    <property type="protein sequence ID" value="NJR79756.1"/>
    <property type="molecule type" value="Genomic_DNA"/>
</dbReference>
<feature type="transmembrane region" description="Helical" evidence="9">
    <location>
        <begin position="150"/>
        <end position="177"/>
    </location>
</feature>
<protein>
    <submittedName>
        <fullName evidence="11">Biopolymer transporter ExbB</fullName>
    </submittedName>
</protein>
<evidence type="ECO:0000256" key="4">
    <source>
        <dbReference type="ARBA" id="ARBA00022475"/>
    </source>
</evidence>
<evidence type="ECO:0000256" key="7">
    <source>
        <dbReference type="ARBA" id="ARBA00022989"/>
    </source>
</evidence>
<dbReference type="InterPro" id="IPR047055">
    <property type="entry name" value="MotA-like"/>
</dbReference>
<evidence type="ECO:0000256" key="5">
    <source>
        <dbReference type="ARBA" id="ARBA00022692"/>
    </source>
</evidence>
<keyword evidence="8 9" id="KW-0472">Membrane</keyword>
<feature type="transmembrane region" description="Helical" evidence="9">
    <location>
        <begin position="118"/>
        <end position="144"/>
    </location>
</feature>
<keyword evidence="3" id="KW-0813">Transport</keyword>
<keyword evidence="4" id="KW-1003">Cell membrane</keyword>
<comment type="caution">
    <text evidence="11">The sequence shown here is derived from an EMBL/GenBank/DDBJ whole genome shotgun (WGS) entry which is preliminary data.</text>
</comment>
<gene>
    <name evidence="11" type="ORF">HBH26_14300</name>
</gene>
<evidence type="ECO:0000313" key="12">
    <source>
        <dbReference type="Proteomes" id="UP000732399"/>
    </source>
</evidence>
<evidence type="ECO:0000256" key="6">
    <source>
        <dbReference type="ARBA" id="ARBA00022779"/>
    </source>
</evidence>
<evidence type="ECO:0000313" key="11">
    <source>
        <dbReference type="EMBL" id="NJR79756.1"/>
    </source>
</evidence>
<name>A0ABX1CR58_9SPHN</name>
<evidence type="ECO:0000256" key="8">
    <source>
        <dbReference type="ARBA" id="ARBA00023136"/>
    </source>
</evidence>
<dbReference type="PANTHER" id="PTHR30433">
    <property type="entry name" value="CHEMOTAXIS PROTEIN MOTA"/>
    <property type="match status" value="1"/>
</dbReference>
<sequence length="219" mass="22413">MTPGTFLDPAALAIVLGGTAAAAVLRTPLRDLARAVAALATLWRRRFDAEPLLLQVAAQARIAQKLGVVALDRSIVADPDLAAAMAAIVDGDPPADIAAALELRRQERIARHRAAADCWAGIADAAPAMGMIGTLVGLVAMFARMTDAKAIGAAMAVALLATLYGALVANLVALPIATRLRNAARAEAEGRARLAAPVLALALREAPARARMPAASIAA</sequence>
<dbReference type="PANTHER" id="PTHR30433:SF2">
    <property type="entry name" value="MOTILITY PROTEIN A"/>
    <property type="match status" value="1"/>
</dbReference>
<feature type="transmembrane region" description="Helical" evidence="9">
    <location>
        <begin position="6"/>
        <end position="25"/>
    </location>
</feature>
<reference evidence="11 12" key="1">
    <citation type="submission" date="2020-03" db="EMBL/GenBank/DDBJ databases">
        <authorList>
            <person name="Wang L."/>
            <person name="He N."/>
            <person name="Li Y."/>
            <person name="Fang Y."/>
            <person name="Zhang F."/>
        </authorList>
    </citation>
    <scope>NUCLEOTIDE SEQUENCE [LARGE SCALE GENOMIC DNA]</scope>
    <source>
        <strain evidence="11 12">36D10-4-7</strain>
    </source>
</reference>
<keyword evidence="5 9" id="KW-0812">Transmembrane</keyword>
<organism evidence="11 12">
    <name type="scientific">Sphingomonas corticis</name>
    <dbReference type="NCBI Taxonomy" id="2722791"/>
    <lineage>
        <taxon>Bacteria</taxon>
        <taxon>Pseudomonadati</taxon>
        <taxon>Pseudomonadota</taxon>
        <taxon>Alphaproteobacteria</taxon>
        <taxon>Sphingomonadales</taxon>
        <taxon>Sphingomonadaceae</taxon>
        <taxon>Sphingomonas</taxon>
    </lineage>
</organism>
<evidence type="ECO:0000256" key="2">
    <source>
        <dbReference type="ARBA" id="ARBA00008038"/>
    </source>
</evidence>
<evidence type="ECO:0000256" key="3">
    <source>
        <dbReference type="ARBA" id="ARBA00022448"/>
    </source>
</evidence>
<proteinExistence type="inferred from homology"/>
<evidence type="ECO:0000256" key="1">
    <source>
        <dbReference type="ARBA" id="ARBA00004651"/>
    </source>
</evidence>
<dbReference type="Proteomes" id="UP000732399">
    <property type="component" value="Unassembled WGS sequence"/>
</dbReference>
<accession>A0ABX1CR58</accession>
<comment type="similarity">
    <text evidence="2">Belongs to the MotA family.</text>
</comment>
<evidence type="ECO:0000259" key="10">
    <source>
        <dbReference type="Pfam" id="PF01618"/>
    </source>
</evidence>
<comment type="subcellular location">
    <subcellularLocation>
        <location evidence="1">Cell membrane</location>
        <topology evidence="1">Multi-pass membrane protein</topology>
    </subcellularLocation>
</comment>
<dbReference type="RefSeq" id="WP_168135299.1">
    <property type="nucleotide sequence ID" value="NZ_JAAVJH010000009.1"/>
</dbReference>
<keyword evidence="12" id="KW-1185">Reference proteome</keyword>
<dbReference type="InterPro" id="IPR002898">
    <property type="entry name" value="MotA_ExbB_proton_chnl"/>
</dbReference>